<evidence type="ECO:0000313" key="6">
    <source>
        <dbReference type="EMBL" id="KAK7457262.1"/>
    </source>
</evidence>
<proteinExistence type="predicted"/>
<dbReference type="PANTHER" id="PTHR44167">
    <property type="entry name" value="OVARIAN-SPECIFIC SERINE/THREONINE-PROTEIN KINASE LOK-RELATED"/>
    <property type="match status" value="1"/>
</dbReference>
<gene>
    <name evidence="6" type="ORF">VKT23_010561</name>
</gene>
<keyword evidence="1 3" id="KW-0547">Nucleotide-binding</keyword>
<dbReference type="Pfam" id="PF00069">
    <property type="entry name" value="Pkinase"/>
    <property type="match status" value="1"/>
</dbReference>
<evidence type="ECO:0000256" key="4">
    <source>
        <dbReference type="SAM" id="MobiDB-lite"/>
    </source>
</evidence>
<evidence type="ECO:0000256" key="3">
    <source>
        <dbReference type="PROSITE-ProRule" id="PRU10141"/>
    </source>
</evidence>
<dbReference type="PROSITE" id="PS00108">
    <property type="entry name" value="PROTEIN_KINASE_ST"/>
    <property type="match status" value="1"/>
</dbReference>
<evidence type="ECO:0000256" key="1">
    <source>
        <dbReference type="ARBA" id="ARBA00022741"/>
    </source>
</evidence>
<dbReference type="InterPro" id="IPR017441">
    <property type="entry name" value="Protein_kinase_ATP_BS"/>
</dbReference>
<name>A0ABR1JCU6_9AGAR</name>
<organism evidence="6 7">
    <name type="scientific">Marasmiellus scandens</name>
    <dbReference type="NCBI Taxonomy" id="2682957"/>
    <lineage>
        <taxon>Eukaryota</taxon>
        <taxon>Fungi</taxon>
        <taxon>Dikarya</taxon>
        <taxon>Basidiomycota</taxon>
        <taxon>Agaricomycotina</taxon>
        <taxon>Agaricomycetes</taxon>
        <taxon>Agaricomycetidae</taxon>
        <taxon>Agaricales</taxon>
        <taxon>Marasmiineae</taxon>
        <taxon>Omphalotaceae</taxon>
        <taxon>Marasmiellus</taxon>
    </lineage>
</organism>
<dbReference type="InterPro" id="IPR008271">
    <property type="entry name" value="Ser/Thr_kinase_AS"/>
</dbReference>
<evidence type="ECO:0000256" key="2">
    <source>
        <dbReference type="ARBA" id="ARBA00022840"/>
    </source>
</evidence>
<feature type="region of interest" description="Disordered" evidence="4">
    <location>
        <begin position="351"/>
        <end position="376"/>
    </location>
</feature>
<dbReference type="EMBL" id="JBANRG010000020">
    <property type="protein sequence ID" value="KAK7457262.1"/>
    <property type="molecule type" value="Genomic_DNA"/>
</dbReference>
<accession>A0ABR1JCU6</accession>
<keyword evidence="7" id="KW-1185">Reference proteome</keyword>
<feature type="region of interest" description="Disordered" evidence="4">
    <location>
        <begin position="514"/>
        <end position="544"/>
    </location>
</feature>
<reference evidence="6 7" key="1">
    <citation type="submission" date="2024-01" db="EMBL/GenBank/DDBJ databases">
        <title>A draft genome for the cacao thread blight pathogen Marasmiellus scandens.</title>
        <authorList>
            <person name="Baruah I.K."/>
            <person name="Leung J."/>
            <person name="Bukari Y."/>
            <person name="Amoako-Attah I."/>
            <person name="Meinhardt L.W."/>
            <person name="Bailey B.A."/>
            <person name="Cohen S.P."/>
        </authorList>
    </citation>
    <scope>NUCLEOTIDE SEQUENCE [LARGE SCALE GENOMIC DNA]</scope>
    <source>
        <strain evidence="6 7">GH-19</strain>
    </source>
</reference>
<dbReference type="Proteomes" id="UP001498398">
    <property type="component" value="Unassembled WGS sequence"/>
</dbReference>
<dbReference type="PROSITE" id="PS50011">
    <property type="entry name" value="PROTEIN_KINASE_DOM"/>
    <property type="match status" value="1"/>
</dbReference>
<dbReference type="InterPro" id="IPR011009">
    <property type="entry name" value="Kinase-like_dom_sf"/>
</dbReference>
<dbReference type="SMART" id="SM00220">
    <property type="entry name" value="S_TKc"/>
    <property type="match status" value="1"/>
</dbReference>
<dbReference type="InterPro" id="IPR000719">
    <property type="entry name" value="Prot_kinase_dom"/>
</dbReference>
<dbReference type="PANTHER" id="PTHR44167:SF24">
    <property type="entry name" value="SERINE_THREONINE-PROTEIN KINASE CHK2"/>
    <property type="match status" value="1"/>
</dbReference>
<feature type="domain" description="Protein kinase" evidence="5">
    <location>
        <begin position="33"/>
        <end position="304"/>
    </location>
</feature>
<comment type="caution">
    <text evidence="6">The sequence shown here is derived from an EMBL/GenBank/DDBJ whole genome shotgun (WGS) entry which is preliminary data.</text>
</comment>
<evidence type="ECO:0000259" key="5">
    <source>
        <dbReference type="PROSITE" id="PS50011"/>
    </source>
</evidence>
<dbReference type="SUPFAM" id="SSF56112">
    <property type="entry name" value="Protein kinase-like (PK-like)"/>
    <property type="match status" value="1"/>
</dbReference>
<protein>
    <recommendedName>
        <fullName evidence="5">Protein kinase domain-containing protein</fullName>
    </recommendedName>
</protein>
<dbReference type="PROSITE" id="PS00107">
    <property type="entry name" value="PROTEIN_KINASE_ATP"/>
    <property type="match status" value="1"/>
</dbReference>
<feature type="binding site" evidence="3">
    <location>
        <position position="65"/>
    </location>
    <ligand>
        <name>ATP</name>
        <dbReference type="ChEBI" id="CHEBI:30616"/>
    </ligand>
</feature>
<dbReference type="Gene3D" id="1.10.510.10">
    <property type="entry name" value="Transferase(Phosphotransferase) domain 1"/>
    <property type="match status" value="1"/>
</dbReference>
<keyword evidence="2 3" id="KW-0067">ATP-binding</keyword>
<evidence type="ECO:0000313" key="7">
    <source>
        <dbReference type="Proteomes" id="UP001498398"/>
    </source>
</evidence>
<sequence length="567" mass="62542">MPQSAKAQKTSQTKTDDRRPADFTFCEVDQGKLLLLEELGSGAYGRVYKAIDAIKRDKNRKFAVKCLRKFAKNSRDEMFQMREFVLHKKVSPHPNVVNFRDAFYENDHVFVVLELCEGGDLFTAIVHQGLFDGNEALIKSCFAQILDGVHYCHKRSVFHRDLKPENILCSKDGKHFRLADFGLATDQRESLSYGCGSAEYMSPECIGKEFGFGKRPYSTAKNDIWALGVILINLVTARSPWKVAGTKDYCFKNFLDNPTWLLETLPVSGSAFSLMMSMLQLYPQKRTGSISELRRMVVALDTFYALDFIEDALDVPSSSLNQNTSVSVHAQDEDTPVVARADRLDDDFCGPLSDSDSDSDVDSVGPITPETHPVCPELEVPDIADDEDIPVTVALDPIQPLVIVKPGVVDEVTLPGRPRPPVPFNDDITVKLVSKPGAVDGTRDPGTFGLGAIEAAEAEAVQPIIPTLASPLPPVFQVYQPLPVRAEPRGNKGARTGGRVANIVKALEELCISPSQKDPAGPATKVEQVQPKMQDAAAVDQRGQRERGAVRKFLPKVNIRVRLSEFL</sequence>